<organism evidence="10 11">
    <name type="scientific">Methanoregula formicica (strain DSM 22288 / NBRC 105244 / SMSP)</name>
    <dbReference type="NCBI Taxonomy" id="593750"/>
    <lineage>
        <taxon>Archaea</taxon>
        <taxon>Methanobacteriati</taxon>
        <taxon>Methanobacteriota</taxon>
        <taxon>Stenosarchaea group</taxon>
        <taxon>Methanomicrobia</taxon>
        <taxon>Methanomicrobiales</taxon>
        <taxon>Methanoregulaceae</taxon>
        <taxon>Methanoregula</taxon>
    </lineage>
</organism>
<dbReference type="KEGG" id="mfo:Metfor_0146"/>
<keyword evidence="6 7" id="KW-0411">Iron-sulfur</keyword>
<dbReference type="InterPro" id="IPR006137">
    <property type="entry name" value="NADH_UbQ_OxRdtase-like_20kDa"/>
</dbReference>
<dbReference type="NCBIfam" id="TIGR01957">
    <property type="entry name" value="nuoB_fam"/>
    <property type="match status" value="1"/>
</dbReference>
<comment type="similarity">
    <text evidence="2 7">Belongs to the complex I 20 kDa subunit family.</text>
</comment>
<name>L0HB58_METFS</name>
<dbReference type="RefSeq" id="WP_015284194.1">
    <property type="nucleotide sequence ID" value="NC_019943.1"/>
</dbReference>
<proteinExistence type="inferred from homology"/>
<dbReference type="EMBL" id="CP003167">
    <property type="protein sequence ID" value="AGB01230.1"/>
    <property type="molecule type" value="Genomic_DNA"/>
</dbReference>
<dbReference type="STRING" id="593750.Metfor_0146"/>
<dbReference type="Proteomes" id="UP000010824">
    <property type="component" value="Chromosome"/>
</dbReference>
<evidence type="ECO:0000256" key="2">
    <source>
        <dbReference type="ARBA" id="ARBA00009173"/>
    </source>
</evidence>
<reference evidence="10 11" key="2">
    <citation type="journal article" date="2014" name="Genome Announc.">
        <title>Complete Genome Sequence of Methanoregula formicica SMSPT, a Mesophilic Hydrogenotrophic Methanogen Isolated from a Methanogenic Upflow Anaerobic Sludge Blanket Reactor.</title>
        <authorList>
            <person name="Yamamoto K."/>
            <person name="Tamaki H."/>
            <person name="Cadillo-Quiroz H."/>
            <person name="Imachi H."/>
            <person name="Kyrpides N."/>
            <person name="Woyke T."/>
            <person name="Goodwin L."/>
            <person name="Zinder S.H."/>
            <person name="Kamagata Y."/>
            <person name="Liu W.T."/>
        </authorList>
    </citation>
    <scope>NUCLEOTIDE SEQUENCE [LARGE SCALE GENOMIC DNA]</scope>
    <source>
        <strain evidence="11">DSM 22288 / NBRC 105244 / SMSP</strain>
    </source>
</reference>
<keyword evidence="4 7" id="KW-0479">Metal-binding</keyword>
<dbReference type="GO" id="GO:0051539">
    <property type="term" value="F:4 iron, 4 sulfur cluster binding"/>
    <property type="evidence" value="ECO:0007669"/>
    <property type="project" value="UniProtKB-KW"/>
</dbReference>
<dbReference type="PANTHER" id="PTHR42989">
    <property type="entry name" value="HYDROGENASE-4 COMPONENT I"/>
    <property type="match status" value="1"/>
</dbReference>
<keyword evidence="5 7" id="KW-0408">Iron</keyword>
<sequence>MTGERQSLSQRIANWARVKSPWVTVFNSGACNACDIEIIACLMPRFDVERFGILAKGSPRHADILIVTGAVTRKQASRLRRIWEQMPEPKYVIACGACGAGGGVFQGLYHVVGDVGTVIPVDMYVAGCPPRPDEIINAVVACLNLMKEDLARGGKEWRKKAGDTDRKEITPGTGTKDVKV</sequence>
<keyword evidence="3 7" id="KW-0004">4Fe-4S</keyword>
<evidence type="ECO:0000259" key="9">
    <source>
        <dbReference type="Pfam" id="PF01058"/>
    </source>
</evidence>
<dbReference type="GO" id="GO:0008137">
    <property type="term" value="F:NADH dehydrogenase (ubiquinone) activity"/>
    <property type="evidence" value="ECO:0007669"/>
    <property type="project" value="InterPro"/>
</dbReference>
<feature type="region of interest" description="Disordered" evidence="8">
    <location>
        <begin position="155"/>
        <end position="180"/>
    </location>
</feature>
<dbReference type="HOGENOM" id="CLU_055737_7_3_2"/>
<dbReference type="FunCoup" id="L0HB58">
    <property type="interactions" value="62"/>
</dbReference>
<dbReference type="GO" id="GO:0046872">
    <property type="term" value="F:metal ion binding"/>
    <property type="evidence" value="ECO:0007669"/>
    <property type="project" value="UniProtKB-KW"/>
</dbReference>
<accession>L0HB58</accession>
<comment type="cofactor">
    <cofactor evidence="1">
        <name>[4Fe-4S] cluster</name>
        <dbReference type="ChEBI" id="CHEBI:49883"/>
    </cofactor>
</comment>
<feature type="domain" description="NADH:ubiquinone oxidoreductase-like 20kDa subunit" evidence="9">
    <location>
        <begin position="31"/>
        <end position="141"/>
    </location>
</feature>
<dbReference type="GO" id="GO:0048038">
    <property type="term" value="F:quinone binding"/>
    <property type="evidence" value="ECO:0007669"/>
    <property type="project" value="InterPro"/>
</dbReference>
<dbReference type="NCBIfam" id="NF005012">
    <property type="entry name" value="PRK06411.1"/>
    <property type="match status" value="1"/>
</dbReference>
<evidence type="ECO:0000256" key="1">
    <source>
        <dbReference type="ARBA" id="ARBA00001966"/>
    </source>
</evidence>
<evidence type="ECO:0000313" key="10">
    <source>
        <dbReference type="EMBL" id="AGB01230.1"/>
    </source>
</evidence>
<protein>
    <submittedName>
        <fullName evidence="10">NADH-quinone oxidoreductase, B subunit</fullName>
    </submittedName>
</protein>
<evidence type="ECO:0000256" key="6">
    <source>
        <dbReference type="ARBA" id="ARBA00023014"/>
    </source>
</evidence>
<feature type="compositionally biased region" description="Basic and acidic residues" evidence="8">
    <location>
        <begin position="155"/>
        <end position="169"/>
    </location>
</feature>
<gene>
    <name evidence="10" type="ordered locus">Metfor_0146</name>
</gene>
<evidence type="ECO:0000256" key="5">
    <source>
        <dbReference type="ARBA" id="ARBA00023004"/>
    </source>
</evidence>
<dbReference type="AlphaFoldDB" id="L0HB58"/>
<dbReference type="PANTHER" id="PTHR42989:SF1">
    <property type="entry name" value="FORMATE HYDROGENLYASE SUBUNIT 7-RELATED"/>
    <property type="match status" value="1"/>
</dbReference>
<keyword evidence="7" id="KW-0520">NAD</keyword>
<dbReference type="eggNOG" id="arCOG01553">
    <property type="taxonomic scope" value="Archaea"/>
</dbReference>
<evidence type="ECO:0000256" key="7">
    <source>
        <dbReference type="RuleBase" id="RU004464"/>
    </source>
</evidence>
<evidence type="ECO:0000256" key="8">
    <source>
        <dbReference type="SAM" id="MobiDB-lite"/>
    </source>
</evidence>
<dbReference type="Gene3D" id="3.40.50.12280">
    <property type="match status" value="1"/>
</dbReference>
<dbReference type="InParanoid" id="L0HB58"/>
<dbReference type="Pfam" id="PF01058">
    <property type="entry name" value="Oxidored_q6"/>
    <property type="match status" value="1"/>
</dbReference>
<dbReference type="SUPFAM" id="SSF56770">
    <property type="entry name" value="HydA/Nqo6-like"/>
    <property type="match status" value="1"/>
</dbReference>
<dbReference type="InterPro" id="IPR006138">
    <property type="entry name" value="NADH_UQ_OxRdtase_20Kd_su"/>
</dbReference>
<evidence type="ECO:0000256" key="4">
    <source>
        <dbReference type="ARBA" id="ARBA00022723"/>
    </source>
</evidence>
<dbReference type="GeneID" id="14308819"/>
<evidence type="ECO:0000256" key="3">
    <source>
        <dbReference type="ARBA" id="ARBA00022485"/>
    </source>
</evidence>
<keyword evidence="11" id="KW-1185">Reference proteome</keyword>
<reference evidence="11" key="1">
    <citation type="submission" date="2011-12" db="EMBL/GenBank/DDBJ databases">
        <title>Complete sequence of Methanoregula formicicum SMSP.</title>
        <authorList>
            <person name="Lucas S."/>
            <person name="Han J."/>
            <person name="Lapidus A."/>
            <person name="Cheng J.-F."/>
            <person name="Goodwin L."/>
            <person name="Pitluck S."/>
            <person name="Peters L."/>
            <person name="Ovchinnikova G."/>
            <person name="Teshima H."/>
            <person name="Detter J.C."/>
            <person name="Han C."/>
            <person name="Tapia R."/>
            <person name="Land M."/>
            <person name="Hauser L."/>
            <person name="Kyrpides N."/>
            <person name="Ivanova N."/>
            <person name="Pagani I."/>
            <person name="Imachi H."/>
            <person name="Tamaki H."/>
            <person name="Sekiguchi Y."/>
            <person name="Kamagata Y."/>
            <person name="Cadillo-Quiroz H."/>
            <person name="Zinder S."/>
            <person name="Liu W.-T."/>
            <person name="Woyke T."/>
        </authorList>
    </citation>
    <scope>NUCLEOTIDE SEQUENCE [LARGE SCALE GENOMIC DNA]</scope>
    <source>
        <strain evidence="11">DSM 22288 / NBRC 105244 / SMSP</strain>
    </source>
</reference>
<evidence type="ECO:0000313" key="11">
    <source>
        <dbReference type="Proteomes" id="UP000010824"/>
    </source>
</evidence>
<dbReference type="InterPro" id="IPR052375">
    <property type="entry name" value="Complex_I_20kDa-like"/>
</dbReference>
<dbReference type="OrthoDB" id="5740at2157"/>